<dbReference type="Gene3D" id="2.40.30.60">
    <property type="entry name" value="RimM"/>
    <property type="match status" value="1"/>
</dbReference>
<protein>
    <recommendedName>
        <fullName evidence="5">Ribosome maturation factor RimM</fullName>
    </recommendedName>
</protein>
<keyword evidence="9" id="KW-1185">Reference proteome</keyword>
<proteinExistence type="inferred from homology"/>
<dbReference type="InterPro" id="IPR002676">
    <property type="entry name" value="RimM_N"/>
</dbReference>
<evidence type="ECO:0000256" key="1">
    <source>
        <dbReference type="ARBA" id="ARBA00022490"/>
    </source>
</evidence>
<dbReference type="GO" id="GO:0006364">
    <property type="term" value="P:rRNA processing"/>
    <property type="evidence" value="ECO:0007669"/>
    <property type="project" value="UniProtKB-UniRule"/>
</dbReference>
<evidence type="ECO:0000256" key="3">
    <source>
        <dbReference type="ARBA" id="ARBA00022552"/>
    </source>
</evidence>
<name>A0A4V2UU30_9SPHI</name>
<sequence length="174" mass="19375">MATAGFFIVGYVSKTKGLKGELLLKIEAEHPEKYQQTESVFLEIKGKPVPFFVLSFRPQPGKKTAVVTLEDVDSVEKARELTGVSVLLPLSEKIESKSPPFAELKGFQVTDSAIGPLGPIREIVQYPGHSVAVLTYREREIMFPLNEALIEKIDKQNSELFVNLPEGLLEIYLD</sequence>
<comment type="domain">
    <text evidence="5">The PRC barrel domain binds ribosomal protein uS19.</text>
</comment>
<dbReference type="GO" id="GO:0005840">
    <property type="term" value="C:ribosome"/>
    <property type="evidence" value="ECO:0007669"/>
    <property type="project" value="InterPro"/>
</dbReference>
<dbReference type="AlphaFoldDB" id="A0A4V2UU30"/>
<dbReference type="SUPFAM" id="SSF50447">
    <property type="entry name" value="Translation proteins"/>
    <property type="match status" value="1"/>
</dbReference>
<evidence type="ECO:0000256" key="4">
    <source>
        <dbReference type="ARBA" id="ARBA00023186"/>
    </source>
</evidence>
<feature type="domain" description="Ribosome maturation factor RimM PRC barrel" evidence="7">
    <location>
        <begin position="103"/>
        <end position="168"/>
    </location>
</feature>
<evidence type="ECO:0000259" key="6">
    <source>
        <dbReference type="Pfam" id="PF01782"/>
    </source>
</evidence>
<dbReference type="OrthoDB" id="9810331at2"/>
<comment type="subcellular location">
    <subcellularLocation>
        <location evidence="5">Cytoplasm</location>
    </subcellularLocation>
</comment>
<comment type="similarity">
    <text evidence="5">Belongs to the RimM family.</text>
</comment>
<feature type="domain" description="RimM N-terminal" evidence="6">
    <location>
        <begin position="9"/>
        <end position="89"/>
    </location>
</feature>
<dbReference type="PANTHER" id="PTHR33692">
    <property type="entry name" value="RIBOSOME MATURATION FACTOR RIMM"/>
    <property type="match status" value="1"/>
</dbReference>
<organism evidence="8 9">
    <name type="scientific">Anseongella ginsenosidimutans</name>
    <dbReference type="NCBI Taxonomy" id="496056"/>
    <lineage>
        <taxon>Bacteria</taxon>
        <taxon>Pseudomonadati</taxon>
        <taxon>Bacteroidota</taxon>
        <taxon>Sphingobacteriia</taxon>
        <taxon>Sphingobacteriales</taxon>
        <taxon>Sphingobacteriaceae</taxon>
        <taxon>Anseongella</taxon>
    </lineage>
</organism>
<dbReference type="Pfam" id="PF24986">
    <property type="entry name" value="PRC_RimM"/>
    <property type="match status" value="1"/>
</dbReference>
<comment type="function">
    <text evidence="5">An accessory protein needed during the final step in the assembly of 30S ribosomal subunit, possibly for assembly of the head region. Essential for efficient processing of 16S rRNA. May be needed both before and after RbfA during the maturation of 16S rRNA. It has affinity for free ribosomal 30S subunits but not for 70S ribosomes.</text>
</comment>
<evidence type="ECO:0000313" key="8">
    <source>
        <dbReference type="EMBL" id="TCS88893.1"/>
    </source>
</evidence>
<dbReference type="InterPro" id="IPR011033">
    <property type="entry name" value="PRC_barrel-like_sf"/>
</dbReference>
<dbReference type="InterPro" id="IPR036976">
    <property type="entry name" value="RimM_N_sf"/>
</dbReference>
<dbReference type="HAMAP" id="MF_00014">
    <property type="entry name" value="Ribosome_mat_RimM"/>
    <property type="match status" value="1"/>
</dbReference>
<dbReference type="Proteomes" id="UP000295807">
    <property type="component" value="Unassembled WGS sequence"/>
</dbReference>
<evidence type="ECO:0000313" key="9">
    <source>
        <dbReference type="Proteomes" id="UP000295807"/>
    </source>
</evidence>
<dbReference type="PANTHER" id="PTHR33692:SF1">
    <property type="entry name" value="RIBOSOME MATURATION FACTOR RIMM"/>
    <property type="match status" value="1"/>
</dbReference>
<evidence type="ECO:0000256" key="5">
    <source>
        <dbReference type="HAMAP-Rule" id="MF_00014"/>
    </source>
</evidence>
<dbReference type="GO" id="GO:0005737">
    <property type="term" value="C:cytoplasm"/>
    <property type="evidence" value="ECO:0007669"/>
    <property type="project" value="UniProtKB-SubCell"/>
</dbReference>
<evidence type="ECO:0000256" key="2">
    <source>
        <dbReference type="ARBA" id="ARBA00022517"/>
    </source>
</evidence>
<dbReference type="GO" id="GO:0042274">
    <property type="term" value="P:ribosomal small subunit biogenesis"/>
    <property type="evidence" value="ECO:0007669"/>
    <property type="project" value="UniProtKB-UniRule"/>
</dbReference>
<dbReference type="InterPro" id="IPR009000">
    <property type="entry name" value="Transl_B-barrel_sf"/>
</dbReference>
<keyword evidence="2 5" id="KW-0690">Ribosome biogenesis</keyword>
<comment type="subunit">
    <text evidence="5">Binds ribosomal protein uS19.</text>
</comment>
<dbReference type="NCBIfam" id="TIGR02273">
    <property type="entry name" value="16S_RimM"/>
    <property type="match status" value="1"/>
</dbReference>
<evidence type="ECO:0000259" key="7">
    <source>
        <dbReference type="Pfam" id="PF24986"/>
    </source>
</evidence>
<comment type="caution">
    <text evidence="8">The sequence shown here is derived from an EMBL/GenBank/DDBJ whole genome shotgun (WGS) entry which is preliminary data.</text>
</comment>
<dbReference type="Gene3D" id="2.30.30.240">
    <property type="entry name" value="PRC-barrel domain"/>
    <property type="match status" value="1"/>
</dbReference>
<dbReference type="SUPFAM" id="SSF50346">
    <property type="entry name" value="PRC-barrel domain"/>
    <property type="match status" value="1"/>
</dbReference>
<dbReference type="EMBL" id="SMAD01000002">
    <property type="protein sequence ID" value="TCS88893.1"/>
    <property type="molecule type" value="Genomic_DNA"/>
</dbReference>
<reference evidence="8 9" key="1">
    <citation type="submission" date="2019-03" db="EMBL/GenBank/DDBJ databases">
        <title>Genomic Encyclopedia of Type Strains, Phase IV (KMG-IV): sequencing the most valuable type-strain genomes for metagenomic binning, comparative biology and taxonomic classification.</title>
        <authorList>
            <person name="Goeker M."/>
        </authorList>
    </citation>
    <scope>NUCLEOTIDE SEQUENCE [LARGE SCALE GENOMIC DNA]</scope>
    <source>
        <strain evidence="8 9">DSM 21100</strain>
    </source>
</reference>
<accession>A0A4V2UU30</accession>
<keyword evidence="1 5" id="KW-0963">Cytoplasm</keyword>
<gene>
    <name evidence="5" type="primary">rimM</name>
    <name evidence="8" type="ORF">EDD80_10283</name>
</gene>
<dbReference type="Pfam" id="PF01782">
    <property type="entry name" value="RimM"/>
    <property type="match status" value="1"/>
</dbReference>
<keyword evidence="3 5" id="KW-0698">rRNA processing</keyword>
<dbReference type="RefSeq" id="WP_132128007.1">
    <property type="nucleotide sequence ID" value="NZ_CP042432.1"/>
</dbReference>
<dbReference type="GO" id="GO:0043022">
    <property type="term" value="F:ribosome binding"/>
    <property type="evidence" value="ECO:0007669"/>
    <property type="project" value="InterPro"/>
</dbReference>
<keyword evidence="4 5" id="KW-0143">Chaperone</keyword>
<dbReference type="InterPro" id="IPR011961">
    <property type="entry name" value="RimM"/>
</dbReference>
<dbReference type="InterPro" id="IPR056792">
    <property type="entry name" value="PRC_RimM"/>
</dbReference>